<gene>
    <name evidence="2" type="ORF">MNEG_1402</name>
</gene>
<dbReference type="Proteomes" id="UP000054498">
    <property type="component" value="Unassembled WGS sequence"/>
</dbReference>
<evidence type="ECO:0000313" key="3">
    <source>
        <dbReference type="Proteomes" id="UP000054498"/>
    </source>
</evidence>
<sequence>MEANEDPLAALGNAELAHILQCIVACPDGRMALSRLGPVALVSRRLRAAVQGVTATQATRIVHRPSSARQDASPMRRQRRLMSGAAAALEMARLRSLHIDADPAGTTSSADGCLSRFLALAPARLGPPPLRSLTIAAADLAALAGRARDDGTTRRLPPALAAVSRLVLAAAPPAECTASVPPWSTGLPLHSVAAALLQLPELAELTLSEVPPCCAQLAEALPRCAALRSLTLRWTHLEPCDALGGAAPPAAAAWLGAACRVRRSSGEDGGGGGDGGDGCFWAGATQLRALALPALVALAAPRSLAWLTALTALDALAGASGSCGWHTREAMGLLRRQRWHGLPPGAPAAELLRAALPVRSFSALARLAAPVVPGGAEDLLAAASELPALRSLTLFAGSEGQEGMVLPQQGQLYVHLGHLAELNLVGFEREFDLLPGGALARLTGLRALRLTRCVWEHWDYAWLLTLGEAVPTLQSLDYEIRCHWRGIDHLWPCLTNLTSLTLLRFATPSSCEQPDWGQPRQVHSFTWARPHQVLTPLTALRQLRELRVSAHNMCLRPCAPRRAVSEAPDLLSSLTTLSCLELHVCRGARQAAPWLAPLAPSLRRLVLSETALAPASCWVHPPDNTFAPEALRGLTQLEELRLGWAMPSTGSWRLPAWLTELTALRRLGLPAIRASDPALDSHVTRVIRVCAAEASAAANLRRRPYEERVAEEYSEHDVQDEREALLQLMRMANMQQVSLDASCVAAAELLAGAGYGCMVACGPGQHLARAGAGQGAANG</sequence>
<dbReference type="GO" id="GO:0005930">
    <property type="term" value="C:axoneme"/>
    <property type="evidence" value="ECO:0007669"/>
    <property type="project" value="UniProtKB-SubCell"/>
</dbReference>
<dbReference type="Gene3D" id="3.80.10.10">
    <property type="entry name" value="Ribonuclease Inhibitor"/>
    <property type="match status" value="1"/>
</dbReference>
<dbReference type="InterPro" id="IPR032675">
    <property type="entry name" value="LRR_dom_sf"/>
</dbReference>
<proteinExistence type="predicted"/>
<accession>A0A0D2LJH5</accession>
<dbReference type="KEGG" id="mng:MNEG_1402"/>
<evidence type="ECO:0000313" key="2">
    <source>
        <dbReference type="EMBL" id="KIZ06559.1"/>
    </source>
</evidence>
<keyword evidence="3" id="KW-1185">Reference proteome</keyword>
<dbReference type="EMBL" id="KK100357">
    <property type="protein sequence ID" value="KIZ06559.1"/>
    <property type="molecule type" value="Genomic_DNA"/>
</dbReference>
<name>A0A0D2LJH5_9CHLO</name>
<comment type="subcellular location">
    <subcellularLocation>
        <location evidence="1">Cytoplasm</location>
        <location evidence="1">Cytoskeleton</location>
        <location evidence="1">Cilium axoneme</location>
    </subcellularLocation>
</comment>
<protein>
    <submittedName>
        <fullName evidence="2">Uncharacterized protein</fullName>
    </submittedName>
</protein>
<dbReference type="GeneID" id="25731540"/>
<dbReference type="RefSeq" id="XP_013905578.1">
    <property type="nucleotide sequence ID" value="XM_014050124.1"/>
</dbReference>
<dbReference type="SUPFAM" id="SSF52047">
    <property type="entry name" value="RNI-like"/>
    <property type="match status" value="1"/>
</dbReference>
<dbReference type="AlphaFoldDB" id="A0A0D2LJH5"/>
<organism evidence="2 3">
    <name type="scientific">Monoraphidium neglectum</name>
    <dbReference type="NCBI Taxonomy" id="145388"/>
    <lineage>
        <taxon>Eukaryota</taxon>
        <taxon>Viridiplantae</taxon>
        <taxon>Chlorophyta</taxon>
        <taxon>core chlorophytes</taxon>
        <taxon>Chlorophyceae</taxon>
        <taxon>CS clade</taxon>
        <taxon>Sphaeropleales</taxon>
        <taxon>Selenastraceae</taxon>
        <taxon>Monoraphidium</taxon>
    </lineage>
</organism>
<reference evidence="2 3" key="1">
    <citation type="journal article" date="2013" name="BMC Genomics">
        <title>Reconstruction of the lipid metabolism for the microalga Monoraphidium neglectum from its genome sequence reveals characteristics suitable for biofuel production.</title>
        <authorList>
            <person name="Bogen C."/>
            <person name="Al-Dilaimi A."/>
            <person name="Albersmeier A."/>
            <person name="Wichmann J."/>
            <person name="Grundmann M."/>
            <person name="Rupp O."/>
            <person name="Lauersen K.J."/>
            <person name="Blifernez-Klassen O."/>
            <person name="Kalinowski J."/>
            <person name="Goesmann A."/>
            <person name="Mussgnug J.H."/>
            <person name="Kruse O."/>
        </authorList>
    </citation>
    <scope>NUCLEOTIDE SEQUENCE [LARGE SCALE GENOMIC DNA]</scope>
    <source>
        <strain evidence="2 3">SAG 48.87</strain>
    </source>
</reference>
<evidence type="ECO:0000256" key="1">
    <source>
        <dbReference type="ARBA" id="ARBA00004430"/>
    </source>
</evidence>